<dbReference type="PANTHER" id="PTHR10286">
    <property type="entry name" value="INORGANIC PYROPHOSPHATASE"/>
    <property type="match status" value="1"/>
</dbReference>
<proteinExistence type="inferred from homology"/>
<name>A0ABR0S360_9EURO</name>
<dbReference type="RefSeq" id="XP_064735383.1">
    <property type="nucleotide sequence ID" value="XM_064869886.1"/>
</dbReference>
<dbReference type="InterPro" id="IPR036649">
    <property type="entry name" value="Pyrophosphatase_sf"/>
</dbReference>
<evidence type="ECO:0000256" key="4">
    <source>
        <dbReference type="ARBA" id="ARBA00022723"/>
    </source>
</evidence>
<dbReference type="Gene3D" id="3.90.80.10">
    <property type="entry name" value="Inorganic pyrophosphatase"/>
    <property type="match status" value="2"/>
</dbReference>
<dbReference type="InterPro" id="IPR008162">
    <property type="entry name" value="Pyrophosphatase"/>
</dbReference>
<dbReference type="EC" id="3.6.1.1" evidence="3"/>
<accession>A0ABR0S360</accession>
<dbReference type="GeneID" id="89994892"/>
<evidence type="ECO:0000313" key="7">
    <source>
        <dbReference type="EMBL" id="KAK5947293.1"/>
    </source>
</evidence>
<organism evidence="7 8">
    <name type="scientific">Knufia obscura</name>
    <dbReference type="NCBI Taxonomy" id="1635080"/>
    <lineage>
        <taxon>Eukaryota</taxon>
        <taxon>Fungi</taxon>
        <taxon>Dikarya</taxon>
        <taxon>Ascomycota</taxon>
        <taxon>Pezizomycotina</taxon>
        <taxon>Eurotiomycetes</taxon>
        <taxon>Chaetothyriomycetidae</taxon>
        <taxon>Chaetothyriales</taxon>
        <taxon>Trichomeriaceae</taxon>
        <taxon>Knufia</taxon>
    </lineage>
</organism>
<dbReference type="Pfam" id="PF00719">
    <property type="entry name" value="Pyrophosphatase"/>
    <property type="match status" value="1"/>
</dbReference>
<evidence type="ECO:0000256" key="6">
    <source>
        <dbReference type="ARBA" id="ARBA00022842"/>
    </source>
</evidence>
<sequence length="290" mass="32687">MAGLLLSRDWGLVITNGDKYSLTEVGARNTLDWRIHLTKDGSPASFWHDVPLYPNSGNSSVINFVVEIPRWTDAKIEIKRDEPLNPIFHDGMANFTDFPGDNDPMDAFDIGNDIGYVGQIKQVKVLGALALNDGGETDWKVIVLDVNDPLAPFVESVEDLEEYRPGIAEAYRQWYLYYKVARGDGVLEIVGEEYQDASFAARTIEESHGFWRELVAGEVDSNEISYNQTSLAEFSNSFVETVSTYDAFDIPRESSIEAAAEKPDEYDHWYYLDDEYELIVLPGEEVGDDD</sequence>
<dbReference type="PROSITE" id="PS00387">
    <property type="entry name" value="PPASE"/>
    <property type="match status" value="1"/>
</dbReference>
<protein>
    <recommendedName>
        <fullName evidence="3">inorganic diphosphatase</fullName>
        <ecNumber evidence="3">3.6.1.1</ecNumber>
    </recommendedName>
</protein>
<keyword evidence="6" id="KW-0460">Magnesium</keyword>
<reference evidence="7 8" key="1">
    <citation type="journal article" date="2023" name="Res Sq">
        <title>Genomic and morphological characterization of Knufia obscura isolated from the Mars 2020 spacecraft assembly facility.</title>
        <authorList>
            <person name="Chander A.M."/>
            <person name="Teixeira M.M."/>
            <person name="Singh N.K."/>
            <person name="Williams M.P."/>
            <person name="Parker C.W."/>
            <person name="Leo P."/>
            <person name="Stajich J.E."/>
            <person name="Torok T."/>
            <person name="Tighe S."/>
            <person name="Mason C.E."/>
            <person name="Venkateswaran K."/>
        </authorList>
    </citation>
    <scope>NUCLEOTIDE SEQUENCE [LARGE SCALE GENOMIC DNA]</scope>
    <source>
        <strain evidence="7 8">CCFEE 5817</strain>
    </source>
</reference>
<comment type="cofactor">
    <cofactor evidence="1">
        <name>Mg(2+)</name>
        <dbReference type="ChEBI" id="CHEBI:18420"/>
    </cofactor>
</comment>
<evidence type="ECO:0000256" key="2">
    <source>
        <dbReference type="ARBA" id="ARBA00006220"/>
    </source>
</evidence>
<keyword evidence="8" id="KW-1185">Reference proteome</keyword>
<gene>
    <name evidence="7" type="ORF">PMZ80_001443</name>
</gene>
<comment type="caution">
    <text evidence="7">The sequence shown here is derived from an EMBL/GenBank/DDBJ whole genome shotgun (WGS) entry which is preliminary data.</text>
</comment>
<dbReference type="SUPFAM" id="SSF50324">
    <property type="entry name" value="Inorganic pyrophosphatase"/>
    <property type="match status" value="1"/>
</dbReference>
<comment type="similarity">
    <text evidence="2">Belongs to the PPase family.</text>
</comment>
<evidence type="ECO:0000313" key="8">
    <source>
        <dbReference type="Proteomes" id="UP001334248"/>
    </source>
</evidence>
<evidence type="ECO:0000256" key="5">
    <source>
        <dbReference type="ARBA" id="ARBA00022801"/>
    </source>
</evidence>
<keyword evidence="5" id="KW-0378">Hydrolase</keyword>
<dbReference type="EMBL" id="JAVHJV010000001">
    <property type="protein sequence ID" value="KAK5947293.1"/>
    <property type="molecule type" value="Genomic_DNA"/>
</dbReference>
<evidence type="ECO:0000256" key="3">
    <source>
        <dbReference type="ARBA" id="ARBA00012146"/>
    </source>
</evidence>
<dbReference type="Proteomes" id="UP001334248">
    <property type="component" value="Unassembled WGS sequence"/>
</dbReference>
<keyword evidence="4" id="KW-0479">Metal-binding</keyword>
<evidence type="ECO:0000256" key="1">
    <source>
        <dbReference type="ARBA" id="ARBA00001946"/>
    </source>
</evidence>